<proteinExistence type="predicted"/>
<evidence type="ECO:0000313" key="3">
    <source>
        <dbReference type="Proteomes" id="UP000335636"/>
    </source>
</evidence>
<reference evidence="2 3" key="1">
    <citation type="submission" date="2019-04" db="EMBL/GenBank/DDBJ databases">
        <authorList>
            <person name="Alioto T."/>
            <person name="Alioto T."/>
        </authorList>
    </citation>
    <scope>NUCLEOTIDE SEQUENCE [LARGE SCALE GENOMIC DNA]</scope>
</reference>
<dbReference type="AlphaFoldDB" id="A0A5E4CMZ5"/>
<dbReference type="EMBL" id="WJEC01002339">
    <property type="protein sequence ID" value="KAF7476708.1"/>
    <property type="molecule type" value="Genomic_DNA"/>
</dbReference>
<gene>
    <name evidence="1" type="ORF">GHT09_012185</name>
    <name evidence="2" type="ORF">MONAX_5E045717</name>
</gene>
<evidence type="ECO:0000313" key="2">
    <source>
        <dbReference type="EMBL" id="VTJ83218.1"/>
    </source>
</evidence>
<protein>
    <submittedName>
        <fullName evidence="2">Uncharacterized protein</fullName>
    </submittedName>
</protein>
<accession>A0A5E4CMZ5</accession>
<dbReference type="EMBL" id="CABDUW010001664">
    <property type="protein sequence ID" value="VTJ83218.1"/>
    <property type="molecule type" value="Genomic_DNA"/>
</dbReference>
<keyword evidence="3" id="KW-1185">Reference proteome</keyword>
<sequence>MDCLTDPENPLRLFSQTRIEAAKEDAVEPVRRLLSSSQQDMIMWTWEMAEKMQNRGRISEVFFAAFSISAPTTRFFPEKQSPCGEKVLFFDKNNTQKQSGMLTHTFNLSD</sequence>
<dbReference type="Proteomes" id="UP000335636">
    <property type="component" value="Unassembled WGS sequence"/>
</dbReference>
<evidence type="ECO:0000313" key="1">
    <source>
        <dbReference type="EMBL" id="KAF7476708.1"/>
    </source>
</evidence>
<dbReference type="Proteomes" id="UP000662637">
    <property type="component" value="Unassembled WGS sequence"/>
</dbReference>
<name>A0A5E4CMZ5_MARMO</name>
<reference evidence="1" key="2">
    <citation type="submission" date="2020-08" db="EMBL/GenBank/DDBJ databases">
        <authorList>
            <person name="Shumante A."/>
            <person name="Zimin A.V."/>
            <person name="Puiu D."/>
            <person name="Salzberg S.L."/>
        </authorList>
    </citation>
    <scope>NUCLEOTIDE SEQUENCE</scope>
    <source>
        <strain evidence="1">WC2-LM</strain>
        <tissue evidence="1">Liver</tissue>
    </source>
</reference>
<organism evidence="2 3">
    <name type="scientific">Marmota monax</name>
    <name type="common">Woodchuck</name>
    <dbReference type="NCBI Taxonomy" id="9995"/>
    <lineage>
        <taxon>Eukaryota</taxon>
        <taxon>Metazoa</taxon>
        <taxon>Chordata</taxon>
        <taxon>Craniata</taxon>
        <taxon>Vertebrata</taxon>
        <taxon>Euteleostomi</taxon>
        <taxon>Mammalia</taxon>
        <taxon>Eutheria</taxon>
        <taxon>Euarchontoglires</taxon>
        <taxon>Glires</taxon>
        <taxon>Rodentia</taxon>
        <taxon>Sciuromorpha</taxon>
        <taxon>Sciuridae</taxon>
        <taxon>Xerinae</taxon>
        <taxon>Marmotini</taxon>
        <taxon>Marmota</taxon>
    </lineage>
</organism>